<sequence length="66" mass="7846">MKRTLEKLSKHKIKKVIYNLCNLNPYEKKISELIKLGNEKKALRFGKRKLGTYSRSQKKKQNLDLI</sequence>
<dbReference type="Proteomes" id="UP000243423">
    <property type="component" value="Nucleomorph 3"/>
</dbReference>
<accession>F2HIC5</accession>
<comment type="similarity">
    <text evidence="1">Belongs to the eukaryotic ribosomal protein eL36 family.</text>
</comment>
<proteinExistence type="inferred from homology"/>
<dbReference type="Gene3D" id="1.10.10.1760">
    <property type="entry name" value="60S ribosomal protein L36"/>
    <property type="match status" value="1"/>
</dbReference>
<organism evidence="4 5">
    <name type="scientific">Cryptomonas paramaecium</name>
    <dbReference type="NCBI Taxonomy" id="2898"/>
    <lineage>
        <taxon>Eukaryota</taxon>
        <taxon>Cryptophyceae</taxon>
        <taxon>Cryptomonadales</taxon>
        <taxon>Cryptomonadaceae</taxon>
        <taxon>Cryptomonas</taxon>
    </lineage>
</organism>
<evidence type="ECO:0000256" key="2">
    <source>
        <dbReference type="ARBA" id="ARBA00022980"/>
    </source>
</evidence>
<keyword evidence="4" id="KW-0542">Nucleomorph</keyword>
<geneLocation type="nucleomorph" evidence="4"/>
<evidence type="ECO:0000256" key="3">
    <source>
        <dbReference type="ARBA" id="ARBA00023274"/>
    </source>
</evidence>
<dbReference type="GO" id="GO:0003735">
    <property type="term" value="F:structural constituent of ribosome"/>
    <property type="evidence" value="ECO:0007669"/>
    <property type="project" value="InterPro"/>
</dbReference>
<dbReference type="GO" id="GO:0006412">
    <property type="term" value="P:translation"/>
    <property type="evidence" value="ECO:0007669"/>
    <property type="project" value="InterPro"/>
</dbReference>
<reference evidence="4 5" key="1">
    <citation type="journal article" date="2011" name="Genome Biol. Evol.">
        <title>Complete nucleomorph genome sequence of the nonphotosynthetic alga Cryptomonas paramecium reveals a core nucleomorph gene set.</title>
        <authorList>
            <person name="Tanifuji G."/>
            <person name="Onodera N.T."/>
            <person name="Wheeler T.J."/>
            <person name="Dlutek M."/>
            <person name="Donaher N."/>
            <person name="Archibald J.M."/>
        </authorList>
    </citation>
    <scope>NUCLEOTIDE SEQUENCE [LARGE SCALE GENOMIC DNA]</scope>
    <source>
        <strain evidence="4 5">CCAP977/2A</strain>
    </source>
</reference>
<evidence type="ECO:0000313" key="4">
    <source>
        <dbReference type="EMBL" id="AEA39049.1"/>
    </source>
</evidence>
<keyword evidence="2 4" id="KW-0689">Ribosomal protein</keyword>
<keyword evidence="3" id="KW-0687">Ribonucleoprotein</keyword>
<gene>
    <name evidence="4" type="primary">rpl36</name>
    <name evidence="4" type="ORF">CPARA_3gp391</name>
</gene>
<dbReference type="GO" id="GO:0005840">
    <property type="term" value="C:ribosome"/>
    <property type="evidence" value="ECO:0007669"/>
    <property type="project" value="UniProtKB-KW"/>
</dbReference>
<dbReference type="GO" id="GO:1990904">
    <property type="term" value="C:ribonucleoprotein complex"/>
    <property type="evidence" value="ECO:0007669"/>
    <property type="project" value="UniProtKB-KW"/>
</dbReference>
<dbReference type="AlphaFoldDB" id="F2HIC5"/>
<name>F2HIC5_9CRYP</name>
<dbReference type="EMBL" id="CP002174">
    <property type="protein sequence ID" value="AEA39049.1"/>
    <property type="molecule type" value="Genomic_DNA"/>
</dbReference>
<dbReference type="InterPro" id="IPR000509">
    <property type="entry name" value="Ribosomal_eL36"/>
</dbReference>
<evidence type="ECO:0000313" key="5">
    <source>
        <dbReference type="Proteomes" id="UP000243423"/>
    </source>
</evidence>
<dbReference type="InterPro" id="IPR038097">
    <property type="entry name" value="Ribosomal_eL36_sf"/>
</dbReference>
<evidence type="ECO:0000256" key="1">
    <source>
        <dbReference type="ARBA" id="ARBA00006509"/>
    </source>
</evidence>
<dbReference type="RefSeq" id="XP_003239947.1">
    <property type="nucleotide sequence ID" value="XM_003239899.1"/>
</dbReference>
<protein>
    <submittedName>
        <fullName evidence="4">60S ribosomal protein L36</fullName>
    </submittedName>
</protein>
<dbReference type="Pfam" id="PF01158">
    <property type="entry name" value="Ribosomal_L36e"/>
    <property type="match status" value="1"/>
</dbReference>
<dbReference type="GeneID" id="10447303"/>